<feature type="domain" description="Flagellin N-terminal" evidence="5">
    <location>
        <begin position="3"/>
        <end position="141"/>
    </location>
</feature>
<dbReference type="InterPro" id="IPR001029">
    <property type="entry name" value="Flagellin_N"/>
</dbReference>
<dbReference type="Gene3D" id="1.20.1330.10">
    <property type="entry name" value="f41 fragment of flagellin, N-terminal domain"/>
    <property type="match status" value="1"/>
</dbReference>
<dbReference type="PATRIC" id="fig|36861.3.peg.1400"/>
<evidence type="ECO:0000256" key="1">
    <source>
        <dbReference type="ARBA" id="ARBA00004365"/>
    </source>
</evidence>
<dbReference type="PANTHER" id="PTHR42792:SF1">
    <property type="entry name" value="FLAGELLAR HOOK-ASSOCIATED PROTEIN 3"/>
    <property type="match status" value="1"/>
</dbReference>
<evidence type="ECO:0000256" key="2">
    <source>
        <dbReference type="ARBA" id="ARBA00004613"/>
    </source>
</evidence>
<dbReference type="AlphaFoldDB" id="A0A106BP87"/>
<organism evidence="6 7">
    <name type="scientific">Thiobacillus denitrificans</name>
    <dbReference type="NCBI Taxonomy" id="36861"/>
    <lineage>
        <taxon>Bacteria</taxon>
        <taxon>Pseudomonadati</taxon>
        <taxon>Pseudomonadota</taxon>
        <taxon>Betaproteobacteria</taxon>
        <taxon>Nitrosomonadales</taxon>
        <taxon>Thiobacillaceae</taxon>
        <taxon>Thiobacillus</taxon>
    </lineage>
</organism>
<comment type="similarity">
    <text evidence="3">Belongs to the bacterial flagellin family.</text>
</comment>
<keyword evidence="7" id="KW-1185">Reference proteome</keyword>
<evidence type="ECO:0000259" key="5">
    <source>
        <dbReference type="Pfam" id="PF00669"/>
    </source>
</evidence>
<reference evidence="6 7" key="1">
    <citation type="journal article" date="2015" name="Appl. Environ. Microbiol.">
        <title>Aerobic and Anaerobic Thiosulfate Oxidation by a Cold-Adapted, Subglacial Chemoautotroph.</title>
        <authorList>
            <person name="Harrold Z.R."/>
            <person name="Skidmore M.L."/>
            <person name="Hamilton T.L."/>
            <person name="Desch L."/>
            <person name="Amada K."/>
            <person name="van Gelder W."/>
            <person name="Glover K."/>
            <person name="Roden E.E."/>
            <person name="Boyd E.S."/>
        </authorList>
    </citation>
    <scope>NUCLEOTIDE SEQUENCE [LARGE SCALE GENOMIC DNA]</scope>
    <source>
        <strain evidence="6 7">RG</strain>
    </source>
</reference>
<comment type="caution">
    <text evidence="6">The sequence shown here is derived from an EMBL/GenBank/DDBJ whole genome shotgun (WGS) entry which is preliminary data.</text>
</comment>
<dbReference type="RefSeq" id="WP_059754948.1">
    <property type="nucleotide sequence ID" value="NZ_LDUG01000021.1"/>
</dbReference>
<keyword evidence="6" id="KW-0969">Cilium</keyword>
<dbReference type="GO" id="GO:0005576">
    <property type="term" value="C:extracellular region"/>
    <property type="evidence" value="ECO:0007669"/>
    <property type="project" value="UniProtKB-SubCell"/>
</dbReference>
<name>A0A106BP87_THIDE</name>
<gene>
    <name evidence="6" type="ORF">ABW22_08710</name>
</gene>
<keyword evidence="6" id="KW-0966">Cell projection</keyword>
<keyword evidence="6" id="KW-0282">Flagellum</keyword>
<sequence length="307" mass="32748">MRISTQTLFETGAARLGELQSGLVKTQQQIGTGRRILSPSDDPVAAARALEVTQSQSLNTQYGVNRQYAKSALGAVEGTLSSVTALLQDVKTTVIAAGNGSYSDTERGFLATELRGRFEQLLGLANSRDATGNYLFSGFQTTTAPFEETAIVTGTVTIASAAYQGDQGQRLMQVDATRQMAVSNPGQTVFQDGDQGIFQTLGALIEQLKTPGTTGLTAALATANNNVDLALDNVLTVRASVGSRLQELDALDNAGEDRHIQYSQILSDLQDLDYAQALTQLSQQQITLEAAQRSFVKISGLSLFNFL</sequence>
<keyword evidence="4" id="KW-0975">Bacterial flagellum</keyword>
<dbReference type="InterPro" id="IPR001492">
    <property type="entry name" value="Flagellin"/>
</dbReference>
<evidence type="ECO:0000256" key="3">
    <source>
        <dbReference type="ARBA" id="ARBA00005709"/>
    </source>
</evidence>
<dbReference type="GO" id="GO:0005198">
    <property type="term" value="F:structural molecule activity"/>
    <property type="evidence" value="ECO:0007669"/>
    <property type="project" value="InterPro"/>
</dbReference>
<evidence type="ECO:0000256" key="4">
    <source>
        <dbReference type="ARBA" id="ARBA00023143"/>
    </source>
</evidence>
<dbReference type="STRING" id="1123392.GCA_000376425_03518"/>
<dbReference type="GO" id="GO:0071973">
    <property type="term" value="P:bacterial-type flagellum-dependent cell motility"/>
    <property type="evidence" value="ECO:0007669"/>
    <property type="project" value="InterPro"/>
</dbReference>
<dbReference type="OrthoDB" id="9768249at2"/>
<dbReference type="Pfam" id="PF00669">
    <property type="entry name" value="Flagellin_N"/>
    <property type="match status" value="1"/>
</dbReference>
<dbReference type="EMBL" id="LDUG01000021">
    <property type="protein sequence ID" value="KVW96099.1"/>
    <property type="molecule type" value="Genomic_DNA"/>
</dbReference>
<dbReference type="GO" id="GO:0009424">
    <property type="term" value="C:bacterial-type flagellum hook"/>
    <property type="evidence" value="ECO:0007669"/>
    <property type="project" value="InterPro"/>
</dbReference>
<comment type="subcellular location">
    <subcellularLocation>
        <location evidence="1">Bacterial flagellum</location>
    </subcellularLocation>
    <subcellularLocation>
        <location evidence="2">Secreted</location>
    </subcellularLocation>
</comment>
<dbReference type="InterPro" id="IPR013384">
    <property type="entry name" value="Flagell_FlgL"/>
</dbReference>
<dbReference type="Proteomes" id="UP000064243">
    <property type="component" value="Unassembled WGS sequence"/>
</dbReference>
<evidence type="ECO:0000313" key="6">
    <source>
        <dbReference type="EMBL" id="KVW96099.1"/>
    </source>
</evidence>
<dbReference type="SUPFAM" id="SSF64518">
    <property type="entry name" value="Phase 1 flagellin"/>
    <property type="match status" value="1"/>
</dbReference>
<dbReference type="PANTHER" id="PTHR42792">
    <property type="entry name" value="FLAGELLIN"/>
    <property type="match status" value="1"/>
</dbReference>
<dbReference type="NCBIfam" id="TIGR02550">
    <property type="entry name" value="flagell_flgL"/>
    <property type="match status" value="1"/>
</dbReference>
<evidence type="ECO:0000313" key="7">
    <source>
        <dbReference type="Proteomes" id="UP000064243"/>
    </source>
</evidence>
<protein>
    <submittedName>
        <fullName evidence="6">Flagellar hook protein FlgL</fullName>
    </submittedName>
</protein>
<accession>A0A106BP87</accession>
<proteinExistence type="inferred from homology"/>